<reference evidence="1" key="2">
    <citation type="submission" date="2020-09" db="EMBL/GenBank/DDBJ databases">
        <authorList>
            <person name="Sun Q."/>
            <person name="Kim S."/>
        </authorList>
    </citation>
    <scope>NUCLEOTIDE SEQUENCE</scope>
    <source>
        <strain evidence="1">KCTC 32437</strain>
    </source>
</reference>
<dbReference type="RefSeq" id="WP_189423550.1">
    <property type="nucleotide sequence ID" value="NZ_BMZE01000001.1"/>
</dbReference>
<dbReference type="AlphaFoldDB" id="A0A918VQA6"/>
<comment type="caution">
    <text evidence="1">The sequence shown here is derived from an EMBL/GenBank/DDBJ whole genome shotgun (WGS) entry which is preliminary data.</text>
</comment>
<reference evidence="1" key="1">
    <citation type="journal article" date="2014" name="Int. J. Syst. Evol. Microbiol.">
        <title>Complete genome sequence of Corynebacterium casei LMG S-19264T (=DSM 44701T), isolated from a smear-ripened cheese.</title>
        <authorList>
            <consortium name="US DOE Joint Genome Institute (JGI-PGF)"/>
            <person name="Walter F."/>
            <person name="Albersmeier A."/>
            <person name="Kalinowski J."/>
            <person name="Ruckert C."/>
        </authorList>
    </citation>
    <scope>NUCLEOTIDE SEQUENCE</scope>
    <source>
        <strain evidence="1">KCTC 32437</strain>
    </source>
</reference>
<proteinExistence type="predicted"/>
<gene>
    <name evidence="1" type="ORF">GCM10007989_07450</name>
</gene>
<dbReference type="EMBL" id="BMZE01000001">
    <property type="protein sequence ID" value="GHA15203.1"/>
    <property type="molecule type" value="Genomic_DNA"/>
</dbReference>
<sequence>MTDDEKRRAAEAILNVPFFNALFDEIETAAVNHCINAPMNDDETRRNAAAEARAIRKVRARLTSLAKQPGEPRKVPA</sequence>
<accession>A0A918VQA6</accession>
<dbReference type="Proteomes" id="UP000646579">
    <property type="component" value="Unassembled WGS sequence"/>
</dbReference>
<protein>
    <submittedName>
        <fullName evidence="1">Uncharacterized protein</fullName>
    </submittedName>
</protein>
<keyword evidence="2" id="KW-1185">Reference proteome</keyword>
<organism evidence="1 2">
    <name type="scientific">Devosia pacifica</name>
    <dbReference type="NCBI Taxonomy" id="1335967"/>
    <lineage>
        <taxon>Bacteria</taxon>
        <taxon>Pseudomonadati</taxon>
        <taxon>Pseudomonadota</taxon>
        <taxon>Alphaproteobacteria</taxon>
        <taxon>Hyphomicrobiales</taxon>
        <taxon>Devosiaceae</taxon>
        <taxon>Devosia</taxon>
    </lineage>
</organism>
<name>A0A918VQA6_9HYPH</name>
<evidence type="ECO:0000313" key="1">
    <source>
        <dbReference type="EMBL" id="GHA15203.1"/>
    </source>
</evidence>
<evidence type="ECO:0000313" key="2">
    <source>
        <dbReference type="Proteomes" id="UP000646579"/>
    </source>
</evidence>